<evidence type="ECO:0000313" key="3">
    <source>
        <dbReference type="EMBL" id="KAK7268887.1"/>
    </source>
</evidence>
<organism evidence="3 4">
    <name type="scientific">Crotalaria pallida</name>
    <name type="common">Smooth rattlebox</name>
    <name type="synonym">Crotalaria striata</name>
    <dbReference type="NCBI Taxonomy" id="3830"/>
    <lineage>
        <taxon>Eukaryota</taxon>
        <taxon>Viridiplantae</taxon>
        <taxon>Streptophyta</taxon>
        <taxon>Embryophyta</taxon>
        <taxon>Tracheophyta</taxon>
        <taxon>Spermatophyta</taxon>
        <taxon>Magnoliopsida</taxon>
        <taxon>eudicotyledons</taxon>
        <taxon>Gunneridae</taxon>
        <taxon>Pentapetalae</taxon>
        <taxon>rosids</taxon>
        <taxon>fabids</taxon>
        <taxon>Fabales</taxon>
        <taxon>Fabaceae</taxon>
        <taxon>Papilionoideae</taxon>
        <taxon>50 kb inversion clade</taxon>
        <taxon>genistoids sensu lato</taxon>
        <taxon>core genistoids</taxon>
        <taxon>Crotalarieae</taxon>
        <taxon>Crotalaria</taxon>
    </lineage>
</organism>
<protein>
    <recommendedName>
        <fullName evidence="2">Reverse transcriptase zinc-binding domain-containing protein</fullName>
    </recommendedName>
</protein>
<dbReference type="EMBL" id="JAYWIO010000004">
    <property type="protein sequence ID" value="KAK7268887.1"/>
    <property type="molecule type" value="Genomic_DNA"/>
</dbReference>
<feature type="compositionally biased region" description="Basic and acidic residues" evidence="1">
    <location>
        <begin position="32"/>
        <end position="49"/>
    </location>
</feature>
<feature type="domain" description="Reverse transcriptase zinc-binding" evidence="2">
    <location>
        <begin position="304"/>
        <end position="391"/>
    </location>
</feature>
<dbReference type="InterPro" id="IPR026960">
    <property type="entry name" value="RVT-Znf"/>
</dbReference>
<evidence type="ECO:0000313" key="4">
    <source>
        <dbReference type="Proteomes" id="UP001372338"/>
    </source>
</evidence>
<proteinExistence type="predicted"/>
<dbReference type="Pfam" id="PF13966">
    <property type="entry name" value="zf-RVT"/>
    <property type="match status" value="1"/>
</dbReference>
<dbReference type="PANTHER" id="PTHR36617">
    <property type="entry name" value="PROTEIN, PUTATIVE-RELATED"/>
    <property type="match status" value="1"/>
</dbReference>
<keyword evidence="4" id="KW-1185">Reference proteome</keyword>
<feature type="region of interest" description="Disordered" evidence="1">
    <location>
        <begin position="23"/>
        <end position="89"/>
    </location>
</feature>
<evidence type="ECO:0000259" key="2">
    <source>
        <dbReference type="Pfam" id="PF13966"/>
    </source>
</evidence>
<comment type="caution">
    <text evidence="3">The sequence shown here is derived from an EMBL/GenBank/DDBJ whole genome shotgun (WGS) entry which is preliminary data.</text>
</comment>
<dbReference type="PANTHER" id="PTHR36617:SF16">
    <property type="entry name" value="OS04G0516500 PROTEIN"/>
    <property type="match status" value="1"/>
</dbReference>
<evidence type="ECO:0000256" key="1">
    <source>
        <dbReference type="SAM" id="MobiDB-lite"/>
    </source>
</evidence>
<reference evidence="3 4" key="1">
    <citation type="submission" date="2024-01" db="EMBL/GenBank/DDBJ databases">
        <title>The genomes of 5 underutilized Papilionoideae crops provide insights into root nodulation and disease resistanc.</title>
        <authorList>
            <person name="Yuan L."/>
        </authorList>
    </citation>
    <scope>NUCLEOTIDE SEQUENCE [LARGE SCALE GENOMIC DNA]</scope>
    <source>
        <strain evidence="3">ZHUSHIDOU_FW_LH</strain>
        <tissue evidence="3">Leaf</tissue>
    </source>
</reference>
<dbReference type="AlphaFoldDB" id="A0AAN9F388"/>
<dbReference type="Proteomes" id="UP001372338">
    <property type="component" value="Unassembled WGS sequence"/>
</dbReference>
<accession>A0AAN9F388</accession>
<sequence>MEKNVEPTHGDWLVVTRKRRNKPKNLRGINANDRDNFKVNSDDPRDKNATHVVGSDVASGTHPVDNVIKRSSGKRSRQEGKHATPSHVLLKNAGVKELNKVDGNSPKLAPHGFFIQHGNFGATVPNLIKDLEVKSTAGEHGVIDNHMELVPETQFTFDPGQTTFNPDAFLHDKLWVQVLLSKYAPRGFELSIGSSEGSSVWRAVMKAKALLADGFQLKVGAGDISFFFDKWLGNEPLCQKVPWVATQDTALRVRDVWQQGSWQLQNVYTLLPNEIQHAIISSDVLINDAIPDCVTWRGAMNGVYTAKSCYEWLINHNMVHEDPSHWGWIWKLKLPLKLNFFPWLVCHSAIPTNVLRVQRRCAYSDVCARCGAGGEHIFHCLRDCSKAKSVWCELGLHRLNWFWEDQPIMQWVKKGLNVLDINFVTVLWWIWRARCSECIANEQITTSEVLRLANLMRKEIQTSFGVAFTKEKEVRWVSWTPPPPDFY</sequence>
<gene>
    <name evidence="3" type="ORF">RIF29_21596</name>
</gene>
<name>A0AAN9F388_CROPI</name>